<evidence type="ECO:0000313" key="4">
    <source>
        <dbReference type="Proteomes" id="UP001589775"/>
    </source>
</evidence>
<dbReference type="RefSeq" id="WP_378387554.1">
    <property type="nucleotide sequence ID" value="NZ_JBHLWM010000004.1"/>
</dbReference>
<feature type="chain" id="PRO_5047538278" evidence="2">
    <location>
        <begin position="34"/>
        <end position="570"/>
    </location>
</feature>
<reference evidence="3 4" key="1">
    <citation type="submission" date="2024-09" db="EMBL/GenBank/DDBJ databases">
        <authorList>
            <person name="Sun Q."/>
            <person name="Mori K."/>
        </authorList>
    </citation>
    <scope>NUCLEOTIDE SEQUENCE [LARGE SCALE GENOMIC DNA]</scope>
    <source>
        <strain evidence="3 4">KCTC 23279</strain>
    </source>
</reference>
<comment type="caution">
    <text evidence="3">The sequence shown here is derived from an EMBL/GenBank/DDBJ whole genome shotgun (WGS) entry which is preliminary data.</text>
</comment>
<accession>A0ABV6ES31</accession>
<dbReference type="EMBL" id="JBHLWM010000004">
    <property type="protein sequence ID" value="MFC0241031.1"/>
    <property type="molecule type" value="Genomic_DNA"/>
</dbReference>
<gene>
    <name evidence="3" type="ORF">ACFFJ6_11160</name>
</gene>
<keyword evidence="2" id="KW-0732">Signal</keyword>
<feature type="region of interest" description="Disordered" evidence="1">
    <location>
        <begin position="43"/>
        <end position="157"/>
    </location>
</feature>
<keyword evidence="4" id="KW-1185">Reference proteome</keyword>
<proteinExistence type="predicted"/>
<dbReference type="Proteomes" id="UP001589775">
    <property type="component" value="Unassembled WGS sequence"/>
</dbReference>
<evidence type="ECO:0000313" key="3">
    <source>
        <dbReference type="EMBL" id="MFC0241031.1"/>
    </source>
</evidence>
<feature type="signal peptide" evidence="2">
    <location>
        <begin position="1"/>
        <end position="33"/>
    </location>
</feature>
<sequence>MTASSATGPFRRAAWLRAAATCLLAGTAGHAHAQSLTRDLFRPERGGFVSPQNLPLQPTAATANTPAPVPPGRADPYDTDDMRGSRNARLGATPEFGLQRPSLGPSGTGYDALGRKRQQPKLRPGAPRPKSIGPGSPVVTPAPPPARPLPPSQAAAKPPVAAAFNGTLPGQPLRRRLKADDDPFGPVGDYAGSFLIKGAVELNGGYDTNPGRIATPQASGFYKVSPELMVTSDWDRHALVADLRGSFTGYGHEFNTPASGVTSAPRVLDRPDFDGHIDGRIDVTRDTRLLGQGRLIVGTDNPGSPNNLFGLQKFPIYTQTGVSGGIDQTFNRLQVTAIGSADRRTYQQSVFTDGSTDPNNDRNFNQYAGTGRVSYEILPGLKPFVEGQADTRTHDTPVDRYGYMRDSNGGYVKGGTSFELTRLLTGEASIGWAARTYSDPRLLKLEGLLTSASLIWTVTPLTKFKINADTSIDESPLAGVSGVLTRTYTAEVDHDFRRWLTAVGKFTYATYDYQGSGRSDRFNSLEGNLIYKMSRQVWVKGTLRRDQLDSNVTGGSYNATVVMLGVRLQN</sequence>
<dbReference type="Pfam" id="PF10082">
    <property type="entry name" value="BBP2_2"/>
    <property type="match status" value="1"/>
</dbReference>
<protein>
    <submittedName>
        <fullName evidence="3">Outer membrane beta-barrel protein</fullName>
    </submittedName>
</protein>
<feature type="compositionally biased region" description="Pro residues" evidence="1">
    <location>
        <begin position="140"/>
        <end position="151"/>
    </location>
</feature>
<name>A0ABV6ES31_9BRAD</name>
<dbReference type="InterPro" id="IPR018759">
    <property type="entry name" value="BBP2_2"/>
</dbReference>
<organism evidence="3 4">
    <name type="scientific">Rhodopseudomonas telluris</name>
    <dbReference type="NCBI Taxonomy" id="644215"/>
    <lineage>
        <taxon>Bacteria</taxon>
        <taxon>Pseudomonadati</taxon>
        <taxon>Pseudomonadota</taxon>
        <taxon>Alphaproteobacteria</taxon>
        <taxon>Hyphomicrobiales</taxon>
        <taxon>Nitrobacteraceae</taxon>
        <taxon>Rhodopseudomonas</taxon>
    </lineage>
</organism>
<evidence type="ECO:0000256" key="2">
    <source>
        <dbReference type="SAM" id="SignalP"/>
    </source>
</evidence>
<evidence type="ECO:0000256" key="1">
    <source>
        <dbReference type="SAM" id="MobiDB-lite"/>
    </source>
</evidence>